<comment type="caution">
    <text evidence="2">The sequence shown here is derived from an EMBL/GenBank/DDBJ whole genome shotgun (WGS) entry which is preliminary data.</text>
</comment>
<dbReference type="Proteomes" id="UP000555407">
    <property type="component" value="Unassembled WGS sequence"/>
</dbReference>
<dbReference type="InterPro" id="IPR011032">
    <property type="entry name" value="GroES-like_sf"/>
</dbReference>
<name>A0A7X5VHI6_9ACTN</name>
<dbReference type="Gene3D" id="3.90.180.10">
    <property type="entry name" value="Medium-chain alcohol dehydrogenases, catalytic domain"/>
    <property type="match status" value="1"/>
</dbReference>
<dbReference type="InterPro" id="IPR020843">
    <property type="entry name" value="ER"/>
</dbReference>
<dbReference type="SMART" id="SM00829">
    <property type="entry name" value="PKS_ER"/>
    <property type="match status" value="1"/>
</dbReference>
<dbReference type="SUPFAM" id="SSF50129">
    <property type="entry name" value="GroES-like"/>
    <property type="match status" value="1"/>
</dbReference>
<dbReference type="CDD" id="cd05289">
    <property type="entry name" value="MDR_like_2"/>
    <property type="match status" value="1"/>
</dbReference>
<keyword evidence="3" id="KW-1185">Reference proteome</keyword>
<dbReference type="GO" id="GO:0016491">
    <property type="term" value="F:oxidoreductase activity"/>
    <property type="evidence" value="ECO:0007669"/>
    <property type="project" value="InterPro"/>
</dbReference>
<dbReference type="Pfam" id="PF13602">
    <property type="entry name" value="ADH_zinc_N_2"/>
    <property type="match status" value="1"/>
</dbReference>
<evidence type="ECO:0000313" key="3">
    <source>
        <dbReference type="Proteomes" id="UP000555407"/>
    </source>
</evidence>
<gene>
    <name evidence="2" type="ORF">BJY22_007127</name>
</gene>
<evidence type="ECO:0000313" key="2">
    <source>
        <dbReference type="EMBL" id="NIK61410.1"/>
    </source>
</evidence>
<proteinExistence type="predicted"/>
<dbReference type="EMBL" id="JAASRO010000001">
    <property type="protein sequence ID" value="NIK61410.1"/>
    <property type="molecule type" value="Genomic_DNA"/>
</dbReference>
<dbReference type="RefSeq" id="WP_202891412.1">
    <property type="nucleotide sequence ID" value="NZ_JAASRO010000001.1"/>
</dbReference>
<reference evidence="2 3" key="1">
    <citation type="submission" date="2020-03" db="EMBL/GenBank/DDBJ databases">
        <title>Sequencing the genomes of 1000 actinobacteria strains.</title>
        <authorList>
            <person name="Klenk H.-P."/>
        </authorList>
    </citation>
    <scope>NUCLEOTIDE SEQUENCE [LARGE SCALE GENOMIC DNA]</scope>
    <source>
        <strain evidence="2 3">DSM 45490</strain>
    </source>
</reference>
<dbReference type="Gene3D" id="3.40.50.720">
    <property type="entry name" value="NAD(P)-binding Rossmann-like Domain"/>
    <property type="match status" value="1"/>
</dbReference>
<dbReference type="InterPro" id="IPR052585">
    <property type="entry name" value="Lipid_raft_assoc_Zn_ADH"/>
</dbReference>
<accession>A0A7X5VHI6</accession>
<feature type="domain" description="Enoyl reductase (ER)" evidence="1">
    <location>
        <begin position="45"/>
        <end position="328"/>
    </location>
</feature>
<dbReference type="AlphaFoldDB" id="A0A7X5VHI6"/>
<dbReference type="PANTHER" id="PTHR43482">
    <property type="entry name" value="PROTEIN AST1-RELATED"/>
    <property type="match status" value="1"/>
</dbReference>
<dbReference type="InterPro" id="IPR013154">
    <property type="entry name" value="ADH-like_N"/>
</dbReference>
<dbReference type="PANTHER" id="PTHR43482:SF1">
    <property type="entry name" value="PROTEIN AST1-RELATED"/>
    <property type="match status" value="1"/>
</dbReference>
<dbReference type="SUPFAM" id="SSF51735">
    <property type="entry name" value="NAD(P)-binding Rossmann-fold domains"/>
    <property type="match status" value="1"/>
</dbReference>
<organism evidence="2 3">
    <name type="scientific">Kribbella shirazensis</name>
    <dbReference type="NCBI Taxonomy" id="1105143"/>
    <lineage>
        <taxon>Bacteria</taxon>
        <taxon>Bacillati</taxon>
        <taxon>Actinomycetota</taxon>
        <taxon>Actinomycetes</taxon>
        <taxon>Propionibacteriales</taxon>
        <taxon>Kribbellaceae</taxon>
        <taxon>Kribbella</taxon>
    </lineage>
</organism>
<sequence>MCQLAITTVITCTFNIVLRYRWVSTESEGADPRMMIRVVQADRKGGIEVLSLRELPAPTIGAGDLLVRTIASTINPVDRNIRLRDLNFPLTFGWDIAGVVVESNVLDFSPGDRVIAMTNPMPKGVGAWADLVALDAGTVAHAPSTASLAEAATIPLAGLTALQAWNMLTLSAGDRVLVTGAAGAIGGFAVQLAVHAGVHVDGLVSRPGHVNAARSLGAGFVTKDPKALPLNTYDAILDSIRLPAMSIVDVRELVKENGQYVVTGKDESNIPGGHAIQVTADRDGLQQLVKMVDAGALQLRIAAHYPLSQIHDAHQHFEAGGVLGKIVIDF</sequence>
<protein>
    <submittedName>
        <fullName evidence="2">NADPH:quinone reductase-like Zn-dependent oxidoreductase</fullName>
    </submittedName>
</protein>
<dbReference type="Pfam" id="PF08240">
    <property type="entry name" value="ADH_N"/>
    <property type="match status" value="1"/>
</dbReference>
<dbReference type="InterPro" id="IPR036291">
    <property type="entry name" value="NAD(P)-bd_dom_sf"/>
</dbReference>
<evidence type="ECO:0000259" key="1">
    <source>
        <dbReference type="SMART" id="SM00829"/>
    </source>
</evidence>